<dbReference type="GO" id="GO:0003677">
    <property type="term" value="F:DNA binding"/>
    <property type="evidence" value="ECO:0007669"/>
    <property type="project" value="InterPro"/>
</dbReference>
<reference evidence="5" key="1">
    <citation type="submission" date="2018-01" db="EMBL/GenBank/DDBJ databases">
        <title>Draft Genome Sequence of the Radioresistant Bacterium Deinococcus aerius TR0125, Isolated from the Higher Atmosphere above Japan.</title>
        <authorList>
            <person name="Satoh K."/>
            <person name="Arai H."/>
            <person name="Sanzen T."/>
            <person name="Kawaguchi Y."/>
            <person name="Hayashi H."/>
            <person name="Yokobori S."/>
            <person name="Yamagishi A."/>
            <person name="Oono Y."/>
            <person name="Narumi I."/>
        </authorList>
    </citation>
    <scope>NUCLEOTIDE SEQUENCE [LARGE SCALE GENOMIC DNA]</scope>
    <source>
        <strain evidence="5">TR0125</strain>
    </source>
</reference>
<dbReference type="InterPro" id="IPR002052">
    <property type="entry name" value="DNA_methylase_N6_adenine_CS"/>
</dbReference>
<feature type="domain" description="Helicase C-terminal" evidence="3">
    <location>
        <begin position="1615"/>
        <end position="1814"/>
    </location>
</feature>
<name>A0A2I9D2I8_9DEIO</name>
<keyword evidence="4" id="KW-0067">ATP-binding</keyword>
<dbReference type="Proteomes" id="UP000236569">
    <property type="component" value="Unassembled WGS sequence"/>
</dbReference>
<proteinExistence type="predicted"/>
<dbReference type="PROSITE" id="PS50817">
    <property type="entry name" value="INTEIN_N_TER"/>
    <property type="match status" value="1"/>
</dbReference>
<evidence type="ECO:0000313" key="4">
    <source>
        <dbReference type="EMBL" id="GBF04696.1"/>
    </source>
</evidence>
<dbReference type="GO" id="GO:0004386">
    <property type="term" value="F:helicase activity"/>
    <property type="evidence" value="ECO:0007669"/>
    <property type="project" value="UniProtKB-KW"/>
</dbReference>
<dbReference type="PRINTS" id="PR00507">
    <property type="entry name" value="N12N6MTFRASE"/>
</dbReference>
<keyword evidence="4" id="KW-0378">Hydrolase</keyword>
<dbReference type="SUPFAM" id="SSF52540">
    <property type="entry name" value="P-loop containing nucleoside triphosphate hydrolases"/>
    <property type="match status" value="2"/>
</dbReference>
<dbReference type="EMBL" id="BFAG01000002">
    <property type="protein sequence ID" value="GBF04696.1"/>
    <property type="molecule type" value="Genomic_DNA"/>
</dbReference>
<dbReference type="PROSITE" id="PS50818">
    <property type="entry name" value="INTEIN_C_TER"/>
    <property type="match status" value="1"/>
</dbReference>
<dbReference type="InterPro" id="IPR006141">
    <property type="entry name" value="Intein_N"/>
</dbReference>
<dbReference type="Gene3D" id="2.170.16.10">
    <property type="entry name" value="Hedgehog/Intein (Hint) domain"/>
    <property type="match status" value="2"/>
</dbReference>
<comment type="caution">
    <text evidence="4">The sequence shown here is derived from an EMBL/GenBank/DDBJ whole genome shotgun (WGS) entry which is preliminary data.</text>
</comment>
<dbReference type="SMART" id="SM00490">
    <property type="entry name" value="HELICc"/>
    <property type="match status" value="1"/>
</dbReference>
<organism evidence="4 5">
    <name type="scientific">Deinococcus aerius</name>
    <dbReference type="NCBI Taxonomy" id="200253"/>
    <lineage>
        <taxon>Bacteria</taxon>
        <taxon>Thermotogati</taxon>
        <taxon>Deinococcota</taxon>
        <taxon>Deinococci</taxon>
        <taxon>Deinococcales</taxon>
        <taxon>Deinococcaceae</taxon>
        <taxon>Deinococcus</taxon>
    </lineage>
</organism>
<dbReference type="GO" id="GO:0032259">
    <property type="term" value="P:methylation"/>
    <property type="evidence" value="ECO:0007669"/>
    <property type="project" value="InterPro"/>
</dbReference>
<dbReference type="InterPro" id="IPR050496">
    <property type="entry name" value="SNF2_RAD54_helicase_repair"/>
</dbReference>
<dbReference type="InterPro" id="IPR036844">
    <property type="entry name" value="Hint_dom_sf"/>
</dbReference>
<dbReference type="CDD" id="cd00081">
    <property type="entry name" value="Hint"/>
    <property type="match status" value="2"/>
</dbReference>
<dbReference type="SUPFAM" id="SSF51294">
    <property type="entry name" value="Hedgehog/intein (Hint) domain"/>
    <property type="match status" value="1"/>
</dbReference>
<dbReference type="GO" id="GO:0009307">
    <property type="term" value="P:DNA restriction-modification system"/>
    <property type="evidence" value="ECO:0007669"/>
    <property type="project" value="UniProtKB-KW"/>
</dbReference>
<evidence type="ECO:0000256" key="2">
    <source>
        <dbReference type="SAM" id="MobiDB-lite"/>
    </source>
</evidence>
<dbReference type="SUPFAM" id="SSF53335">
    <property type="entry name" value="S-adenosyl-L-methionine-dependent methyltransferases"/>
    <property type="match status" value="1"/>
</dbReference>
<dbReference type="Pfam" id="PF00271">
    <property type="entry name" value="Helicase_C"/>
    <property type="match status" value="1"/>
</dbReference>
<dbReference type="InterPro" id="IPR003587">
    <property type="entry name" value="Hint_dom_N"/>
</dbReference>
<dbReference type="Pfam" id="PF07591">
    <property type="entry name" value="PT-HINT"/>
    <property type="match status" value="1"/>
</dbReference>
<dbReference type="Gene3D" id="3.40.50.10810">
    <property type="entry name" value="Tandem AAA-ATPase domain"/>
    <property type="match status" value="1"/>
</dbReference>
<evidence type="ECO:0000259" key="3">
    <source>
        <dbReference type="PROSITE" id="PS51194"/>
    </source>
</evidence>
<dbReference type="InterPro" id="IPR029063">
    <property type="entry name" value="SAM-dependent_MTases_sf"/>
</dbReference>
<dbReference type="GO" id="GO:0008170">
    <property type="term" value="F:N-methyltransferase activity"/>
    <property type="evidence" value="ECO:0007669"/>
    <property type="project" value="InterPro"/>
</dbReference>
<dbReference type="OrthoDB" id="9760715at2"/>
<feature type="region of interest" description="Disordered" evidence="2">
    <location>
        <begin position="1166"/>
        <end position="1192"/>
    </location>
</feature>
<dbReference type="PANTHER" id="PTHR45629:SF7">
    <property type="entry name" value="DNA EXCISION REPAIR PROTEIN ERCC-6-RELATED"/>
    <property type="match status" value="1"/>
</dbReference>
<keyword evidence="4" id="KW-0347">Helicase</keyword>
<dbReference type="NCBIfam" id="TIGR01443">
    <property type="entry name" value="intein_Cterm"/>
    <property type="match status" value="1"/>
</dbReference>
<accession>A0A2I9D2I8</accession>
<dbReference type="InterPro" id="IPR030934">
    <property type="entry name" value="Intein_C"/>
</dbReference>
<feature type="region of interest" description="Disordered" evidence="2">
    <location>
        <begin position="1221"/>
        <end position="1331"/>
    </location>
</feature>
<dbReference type="Pfam" id="PF02384">
    <property type="entry name" value="N6_Mtase"/>
    <property type="match status" value="1"/>
</dbReference>
<keyword evidence="5" id="KW-1185">Reference proteome</keyword>
<dbReference type="InterPro" id="IPR027417">
    <property type="entry name" value="P-loop_NTPase"/>
</dbReference>
<dbReference type="InterPro" id="IPR006142">
    <property type="entry name" value="INTEIN"/>
</dbReference>
<dbReference type="PROSITE" id="PS51194">
    <property type="entry name" value="HELICASE_CTER"/>
    <property type="match status" value="1"/>
</dbReference>
<dbReference type="InterPro" id="IPR038718">
    <property type="entry name" value="SNF2-like_sf"/>
</dbReference>
<dbReference type="PANTHER" id="PTHR45629">
    <property type="entry name" value="SNF2/RAD54 FAMILY MEMBER"/>
    <property type="match status" value="1"/>
</dbReference>
<gene>
    <name evidence="4" type="ORF">DAERI_020293</name>
</gene>
<dbReference type="PRINTS" id="PR00379">
    <property type="entry name" value="INTEIN"/>
</dbReference>
<sequence length="2085" mass="227142">MRQTKGFALTAVTGFLALFGLNSELPYAHTRWPKFSPADKSALALNGQLLTREGYDVVSAPRPALAPGGEPYGVEVTGGGEQARLGANEAARHEILAPHPDLAVLRAYSGGGGLGESVDQFYTPSAVAALLWNLVTPFLKLGDEKRPVRALEPSCGNGAVLAHAPEGVLLTGVELDPVAGRAAAHLHPHASVHVMPLEQYTTRSSDPLFDLVVANPPYGPRGETRSLHEPDEVRSERYFMRQILRRVQFQTGLVSVLLPLSLLHGHRHRDWREELLTSALPLHAVLVPTGAFKAAGAGVTTVLLVLRRHDHGVREALSTLGGAQVTDTLLEFVADPVHRELVERFVDGSSLVITEGEEGAWTHRLRQLSGSFRLSQESTLRCGRFGNPLLEGEVDTRQVQRVHDQMQAAMSSAPVLFRTLIETVRERLGEDAARNAEAASHGADLHAIPEGTLSTDRRHAFRLGQWVVTDDIAAPVVAQAVQVAQALQAYLEARELGRPETPQRRRTALALDVQYRATHGGYDRQRFTRLIPRYSLFAVLLAHLGALGELNLPDDGTYALPITATGMEGIAQQLADLMALTEQTLMQYAGVSEPEAVAHLTGHYAFNGDIWVEPGLYYSGHAFLRAEQARAQAEHFGGHRRAALLKQADLFISRVRRANLSELALSPRDAVIPVAVLEEWVNAYLGSAADQKPLISVRRENGAVRFRLKGGAGQAGVRARSAFDQEKARALENYLNHKTEVEAVRGAGEMSREQYQAERATAIDAAQAYEDQTQAHFGNWLMQSPHVGVVEEAYTYARGAILRPEGTARPLHLPDWRGPEHHPYQVMDIRAMAATTGMVNNYDVGLGKTFSLLGLIAYLKTCGCASRPIIVVPAGLVSNWATNAALALPGWNIVTVGMSVRRDRQGNKVYKTKRDGTPMLDQGGKRIEAWKEDSPAVKREKIASLSAGQVDLVIMSRESFTGIGMLRETRQRLILEDPQYQRNLETQGSYEGMPKRGKHQELVRKLGVFGAMLARTKIAQEGELSFELLGCDFTGHDEAHCFPAGTLVDGKYIEAYRAGERVRAFNHVTGRIESARVLNLQVRRPHDLLRLTLEDGRQIITTGNHPFFTPAGYLDARQLTPGETLYVDKQCNAPLRSVPDADLALQGAAHPSEAWAAGLLRESVHPTASAPDEAETASPQDSAALRGMRRPVHPEQRAVLEAAHRKGDAVLLQQVLPHEAHGQNQPEIQGQCAGRQPCPDRRAQGADGGDAQEGRPAGSGGPDARNDEGAGSQAPDPRRQWTGSDGAASSPLGGTVATDGRGMDSGAPDQDGPEAAGLPTGLQGGFGASHPAPCRRVRRAVTQVAFPAGSGPKEGGDTVLTRLASLEILEPGDHGEYGGLCPGGLVYNIEVEGHHNYFAEGILVHNCNKNLFAPPTTFGETPRFLGGGGESQRALDALHKGRFVRERGGRTFAFTASWIKNSPLEVYSMLSMVTDALPGYGLPTGEALMEQYLRIEPDIVTGMDGSVEVKPCVKGFRRLRELKGIISGHVITRSYGDPLVVTRDGQPLKVPSAVAEEVMIDMSEEQAALYRSLRERARTADARAKGPNHPFAILWEMRKLTVDPALLGVRGRNPRFEKIAELALENRASGGKGIVFLSIGEKEGAFARLKALLVEAGYPEHEIAIVSSDTHKSSVARQDLEDDYNFGDLSLILGTDVLGQGFNLQHGTTLIVNADIPWNYEEIRQRVGRGARQGNTAQRVRNVYLLMRGSFDAITYTIMSGKKSWLSQLWLDVDELENTAAGFNGEEMALLLSDDPEQTRREIREKKKTLEDLTGRAALRRNLEVLARVLSVRERVQTVRERADARKNGWTANDHALLTQAREAYGRVRRELDLLGEFSFARLLNYVGELHWIGVLPVHVGLTFVHEGGRVEVTQVSAGAVTVVRETGESTVLNFRQVTGGAGYEASTHPGHYRESLSLGARPTISLPKNAAVHALDARRMSPVPRNPEGVISVSVRGDEVMLHASPDKYTLRSLLITGHVVMHYAVRTEGEHLTVTQVAVLSGDPRVVEGTGKQLVSERFRERLLAIVATALGADPIRDRAHAA</sequence>
<dbReference type="PROSITE" id="PS00092">
    <property type="entry name" value="N6_MTASE"/>
    <property type="match status" value="1"/>
</dbReference>
<dbReference type="SMART" id="SM00306">
    <property type="entry name" value="HintN"/>
    <property type="match status" value="1"/>
</dbReference>
<dbReference type="Gene3D" id="3.40.50.300">
    <property type="entry name" value="P-loop containing nucleotide triphosphate hydrolases"/>
    <property type="match status" value="1"/>
</dbReference>
<dbReference type="InterPro" id="IPR001650">
    <property type="entry name" value="Helicase_C-like"/>
</dbReference>
<evidence type="ECO:0000313" key="5">
    <source>
        <dbReference type="Proteomes" id="UP000236569"/>
    </source>
</evidence>
<keyword evidence="1" id="KW-0680">Restriction system</keyword>
<keyword evidence="4" id="KW-0547">Nucleotide-binding</keyword>
<dbReference type="Gene3D" id="3.40.50.150">
    <property type="entry name" value="Vaccinia Virus protein VP39"/>
    <property type="match status" value="1"/>
</dbReference>
<protein>
    <submittedName>
        <fullName evidence="4">SNF2-related:helicase</fullName>
    </submittedName>
</protein>
<dbReference type="InterPro" id="IPR003356">
    <property type="entry name" value="DNA_methylase_A-5"/>
</dbReference>
<evidence type="ECO:0000256" key="1">
    <source>
        <dbReference type="ARBA" id="ARBA00022747"/>
    </source>
</evidence>
<dbReference type="GO" id="GO:0016539">
    <property type="term" value="P:intein-mediated protein splicing"/>
    <property type="evidence" value="ECO:0007669"/>
    <property type="project" value="InterPro"/>
</dbReference>